<dbReference type="EMBL" id="JAEPRQ010000003">
    <property type="protein sequence ID" value="MBK4216485.1"/>
    <property type="molecule type" value="Genomic_DNA"/>
</dbReference>
<evidence type="ECO:0000256" key="1">
    <source>
        <dbReference type="SAM" id="MobiDB-lite"/>
    </source>
</evidence>
<accession>A0A934SCS1</accession>
<comment type="caution">
    <text evidence="2">The sequence shown here is derived from an EMBL/GenBank/DDBJ whole genome shotgun (WGS) entry which is preliminary data.</text>
</comment>
<feature type="region of interest" description="Disordered" evidence="1">
    <location>
        <begin position="1"/>
        <end position="21"/>
    </location>
</feature>
<dbReference type="RefSeq" id="WP_200686375.1">
    <property type="nucleotide sequence ID" value="NZ_JAEPRQ010000003.1"/>
</dbReference>
<gene>
    <name evidence="2" type="ORF">JJJ17_11160</name>
</gene>
<evidence type="ECO:0000313" key="2">
    <source>
        <dbReference type="EMBL" id="MBK4216485.1"/>
    </source>
</evidence>
<evidence type="ECO:0000313" key="3">
    <source>
        <dbReference type="Proteomes" id="UP000640485"/>
    </source>
</evidence>
<dbReference type="AlphaFoldDB" id="A0A934SCS1"/>
<reference evidence="2" key="1">
    <citation type="submission" date="2021-01" db="EMBL/GenBank/DDBJ databases">
        <title>Paracoccus amoyensis sp. nov., isolated from the surface seawater along the coast of Xiamen Island, China.</title>
        <authorList>
            <person name="Lyu L."/>
        </authorList>
    </citation>
    <scope>NUCLEOTIDE SEQUENCE</scope>
    <source>
        <strain evidence="2">MJ17</strain>
    </source>
</reference>
<proteinExistence type="predicted"/>
<organism evidence="2 3">
    <name type="scientific">Paracoccus caeni</name>
    <dbReference type="NCBI Taxonomy" id="657651"/>
    <lineage>
        <taxon>Bacteria</taxon>
        <taxon>Pseudomonadati</taxon>
        <taxon>Pseudomonadota</taxon>
        <taxon>Alphaproteobacteria</taxon>
        <taxon>Rhodobacterales</taxon>
        <taxon>Paracoccaceae</taxon>
        <taxon>Paracoccus</taxon>
    </lineage>
</organism>
<name>A0A934SCS1_9RHOB</name>
<dbReference type="Proteomes" id="UP000640485">
    <property type="component" value="Unassembled WGS sequence"/>
</dbReference>
<sequence>MAETEKDGPNTRTNTANDPREAAAEARMNAGSEMLRQLAIAGAALGGRAAIGALRVSVPMLEVYASTTREIEEQQAGKLPAGRLERLGMARGEALVVRRAAGKALLESIEISSLLYPVYDGAPVYRMRGDNEQSNAPQLVHLLALGRAAAAIWARWNASQERPEPEVPEEEFHPASRTVAYVATAPGEYRYLSAPQQPAEIRRYAMRQRSLNMPQQAMLAYSGNPSVLAPASMARAGAPVAVAGAGRAAAARSPSQSAARQHADCGCGCGGSSGGAHDSCGCGCGSGHGRAFSPARYTDDGRCANLLSISCETRWRIRECFKMSFCDLLRCMGNELCDRDETTRPDLGACVEDFICNLLHCLPEAICPPEAAEPCCGPAPADHSCGCSFAVGD</sequence>
<protein>
    <submittedName>
        <fullName evidence="2">Uncharacterized protein</fullName>
    </submittedName>
</protein>
<keyword evidence="3" id="KW-1185">Reference proteome</keyword>